<dbReference type="EMBL" id="CAMPGE010007053">
    <property type="protein sequence ID" value="CAI2365978.1"/>
    <property type="molecule type" value="Genomic_DNA"/>
</dbReference>
<feature type="region of interest" description="Disordered" evidence="2">
    <location>
        <begin position="415"/>
        <end position="435"/>
    </location>
</feature>
<sequence>MERNSRNHIAGGHSSHISSYTGKSSDYGDPYATKITGNKGKGTRANRQSNSISPGKAAKSTNFSQDPKNKSRLIIRDASLGSMKSTKRYAPGTTKSRKRVVMSSYTKQVNLTVKKMREDLDPENIMDGIEKLDLEVQRLDEQIPPDFQYEVEISEMVDANKELKDKVNEIALLVKNSLAKINKPKANVKVSREGPRDDPELISRRKTRDKIHKEIRKAREKMTKLRAKANSRIVDPREEKFEDNLRTLNTEVETLKDELRIHKKQTKRQNNTLSKEQNSVYQIGMDTDYSKRIQEIKEEIVTTKEQVKTREKELKEIESKSQHKTAEFLKIQKEFRKVHGNSVLLKHNKPTMELQKKQSLKDEEKFKLKKQKDFEKQYRNEETLHSDLMKRFDKFISSKQAQINEVKAKMEKITDQNKKLGSQMKDLKEMAKKPK</sequence>
<protein>
    <submittedName>
        <fullName evidence="3">Uncharacterized protein</fullName>
    </submittedName>
</protein>
<evidence type="ECO:0000313" key="3">
    <source>
        <dbReference type="EMBL" id="CAI2365978.1"/>
    </source>
</evidence>
<feature type="compositionally biased region" description="Basic and acidic residues" evidence="2">
    <location>
        <begin position="425"/>
        <end position="435"/>
    </location>
</feature>
<dbReference type="AlphaFoldDB" id="A0AAD1UBD5"/>
<feature type="region of interest" description="Disordered" evidence="2">
    <location>
        <begin position="1"/>
        <end position="77"/>
    </location>
</feature>
<proteinExistence type="predicted"/>
<feature type="coiled-coil region" evidence="1">
    <location>
        <begin position="208"/>
        <end position="320"/>
    </location>
</feature>
<gene>
    <name evidence="3" type="ORF">ECRASSUSDP1_LOCUS7247</name>
</gene>
<keyword evidence="4" id="KW-1185">Reference proteome</keyword>
<reference evidence="3" key="1">
    <citation type="submission" date="2023-07" db="EMBL/GenBank/DDBJ databases">
        <authorList>
            <consortium name="AG Swart"/>
            <person name="Singh M."/>
            <person name="Singh A."/>
            <person name="Seah K."/>
            <person name="Emmerich C."/>
        </authorList>
    </citation>
    <scope>NUCLEOTIDE SEQUENCE</scope>
    <source>
        <strain evidence="3">DP1</strain>
    </source>
</reference>
<evidence type="ECO:0000256" key="2">
    <source>
        <dbReference type="SAM" id="MobiDB-lite"/>
    </source>
</evidence>
<feature type="compositionally biased region" description="Polar residues" evidence="2">
    <location>
        <begin position="45"/>
        <end position="66"/>
    </location>
</feature>
<organism evidence="3 4">
    <name type="scientific">Euplotes crassus</name>
    <dbReference type="NCBI Taxonomy" id="5936"/>
    <lineage>
        <taxon>Eukaryota</taxon>
        <taxon>Sar</taxon>
        <taxon>Alveolata</taxon>
        <taxon>Ciliophora</taxon>
        <taxon>Intramacronucleata</taxon>
        <taxon>Spirotrichea</taxon>
        <taxon>Hypotrichia</taxon>
        <taxon>Euplotida</taxon>
        <taxon>Euplotidae</taxon>
        <taxon>Moneuplotes</taxon>
    </lineage>
</organism>
<dbReference type="Proteomes" id="UP001295684">
    <property type="component" value="Unassembled WGS sequence"/>
</dbReference>
<evidence type="ECO:0000313" key="4">
    <source>
        <dbReference type="Proteomes" id="UP001295684"/>
    </source>
</evidence>
<comment type="caution">
    <text evidence="3">The sequence shown here is derived from an EMBL/GenBank/DDBJ whole genome shotgun (WGS) entry which is preliminary data.</text>
</comment>
<feature type="compositionally biased region" description="Low complexity" evidence="2">
    <location>
        <begin position="8"/>
        <end position="19"/>
    </location>
</feature>
<name>A0AAD1UBD5_EUPCR</name>
<keyword evidence="1" id="KW-0175">Coiled coil</keyword>
<accession>A0AAD1UBD5</accession>
<evidence type="ECO:0000256" key="1">
    <source>
        <dbReference type="SAM" id="Coils"/>
    </source>
</evidence>